<dbReference type="RefSeq" id="XP_018062276.1">
    <property type="nucleotide sequence ID" value="XM_018216259.1"/>
</dbReference>
<organism evidence="8 9">
    <name type="scientific">Mollisia scopiformis</name>
    <name type="common">Conifer needle endophyte fungus</name>
    <name type="synonym">Phialocephala scopiformis</name>
    <dbReference type="NCBI Taxonomy" id="149040"/>
    <lineage>
        <taxon>Eukaryota</taxon>
        <taxon>Fungi</taxon>
        <taxon>Dikarya</taxon>
        <taxon>Ascomycota</taxon>
        <taxon>Pezizomycotina</taxon>
        <taxon>Leotiomycetes</taxon>
        <taxon>Helotiales</taxon>
        <taxon>Mollisiaceae</taxon>
        <taxon>Mollisia</taxon>
    </lineage>
</organism>
<gene>
    <name evidence="8" type="ORF">LY89DRAFT_691237</name>
</gene>
<dbReference type="GeneID" id="28825985"/>
<name>A0A132B6F6_MOLSC</name>
<dbReference type="InterPro" id="IPR001547">
    <property type="entry name" value="Glyco_hydro_5"/>
</dbReference>
<dbReference type="InterPro" id="IPR017853">
    <property type="entry name" value="GH"/>
</dbReference>
<keyword evidence="9" id="KW-1185">Reference proteome</keyword>
<keyword evidence="4" id="KW-0961">Cell wall biogenesis/degradation</keyword>
<dbReference type="SUPFAM" id="SSF51445">
    <property type="entry name" value="(Trans)glycosidases"/>
    <property type="match status" value="1"/>
</dbReference>
<dbReference type="KEGG" id="psco:LY89DRAFT_691237"/>
<evidence type="ECO:0000256" key="1">
    <source>
        <dbReference type="ARBA" id="ARBA00005641"/>
    </source>
</evidence>
<evidence type="ECO:0000256" key="2">
    <source>
        <dbReference type="ARBA" id="ARBA00022801"/>
    </source>
</evidence>
<sequence length="527" mass="59467">MKKFFNKAKSQLQDSSSAQKPIPQQDQQNVIRPPTAEDVIQYRYHHGVNLGSVFVLEKWLFSDMFIDQAHGDSELDAVDAHFKAHGLDQTRQKWEAHWANAVSDQDWEFLTKEAKCTSIRLPIGYFTLGGEFCKGTPFENVAGVYTNAWPAVTNLVSKARSYNIGVLVDLHALPGGANSDAHSGSSTGKPELWTSRTNLRRSCQALVELASRIKDMPGIIGLQLVNEAVFDAKGMYDWYEDVIGDISKVNDSLPIYISDAWDLDRALQWTNKRHAFSNLPRNPVIIDTHKYYTFSDKDRSQAPHQIISRISSELAELDGKAGSLSDRGEAQVVIGEYSCVLDGQTWGRSRPEEKDSLVQQFGHAQSQKWQEKAGGSYFWTWKMQWMDGGEWGFVEQTKKRNILPPQSLTLSTAELQSRIQHAQSKRRELGSQARNAHEEYWSRTSPDTDFQHDLYTQGWDVGFSDAQSFFGMRTQVNSGAEGGDKVGMLEVWTKKRLLESAQRGAFTWEWEQGFRAGIGAFYSTAGI</sequence>
<dbReference type="Pfam" id="PF00150">
    <property type="entry name" value="Cellulase"/>
    <property type="match status" value="1"/>
</dbReference>
<dbReference type="GO" id="GO:0009251">
    <property type="term" value="P:glucan catabolic process"/>
    <property type="evidence" value="ECO:0007669"/>
    <property type="project" value="TreeGrafter"/>
</dbReference>
<dbReference type="OrthoDB" id="1887033at2759"/>
<feature type="region of interest" description="Disordered" evidence="6">
    <location>
        <begin position="1"/>
        <end position="32"/>
    </location>
</feature>
<comment type="similarity">
    <text evidence="1 5">Belongs to the glycosyl hydrolase 5 (cellulase A) family.</text>
</comment>
<evidence type="ECO:0000256" key="4">
    <source>
        <dbReference type="ARBA" id="ARBA00023316"/>
    </source>
</evidence>
<dbReference type="Proteomes" id="UP000070700">
    <property type="component" value="Unassembled WGS sequence"/>
</dbReference>
<evidence type="ECO:0000259" key="7">
    <source>
        <dbReference type="Pfam" id="PF00150"/>
    </source>
</evidence>
<evidence type="ECO:0000256" key="3">
    <source>
        <dbReference type="ARBA" id="ARBA00023295"/>
    </source>
</evidence>
<proteinExistence type="inferred from homology"/>
<dbReference type="GO" id="GO:0005737">
    <property type="term" value="C:cytoplasm"/>
    <property type="evidence" value="ECO:0007669"/>
    <property type="project" value="UniProtKB-ARBA"/>
</dbReference>
<dbReference type="GO" id="GO:0071555">
    <property type="term" value="P:cell wall organization"/>
    <property type="evidence" value="ECO:0007669"/>
    <property type="project" value="UniProtKB-KW"/>
</dbReference>
<protein>
    <submittedName>
        <fullName evidence="8">Glycoside hydrolase</fullName>
    </submittedName>
</protein>
<dbReference type="FunFam" id="3.20.20.80:FF:000100">
    <property type="entry name" value="Glycoside hydrolase superfamily"/>
    <property type="match status" value="1"/>
</dbReference>
<dbReference type="FunCoup" id="A0A132B6F6">
    <property type="interactions" value="61"/>
</dbReference>
<evidence type="ECO:0000313" key="8">
    <source>
        <dbReference type="EMBL" id="KUJ07921.1"/>
    </source>
</evidence>
<evidence type="ECO:0000256" key="6">
    <source>
        <dbReference type="SAM" id="MobiDB-lite"/>
    </source>
</evidence>
<reference evidence="8 9" key="1">
    <citation type="submission" date="2015-10" db="EMBL/GenBank/DDBJ databases">
        <title>Full genome of DAOMC 229536 Phialocephala scopiformis, a fungal endophyte of spruce producing the potent anti-insectan compound rugulosin.</title>
        <authorList>
            <consortium name="DOE Joint Genome Institute"/>
            <person name="Walker A.K."/>
            <person name="Frasz S.L."/>
            <person name="Seifert K.A."/>
            <person name="Miller J.D."/>
            <person name="Mondo S.J."/>
            <person name="Labutti K."/>
            <person name="Lipzen A."/>
            <person name="Dockter R."/>
            <person name="Kennedy M."/>
            <person name="Grigoriev I.V."/>
            <person name="Spatafora J.W."/>
        </authorList>
    </citation>
    <scope>NUCLEOTIDE SEQUENCE [LARGE SCALE GENOMIC DNA]</scope>
    <source>
        <strain evidence="8 9">CBS 120377</strain>
    </source>
</reference>
<evidence type="ECO:0000256" key="5">
    <source>
        <dbReference type="RuleBase" id="RU361153"/>
    </source>
</evidence>
<dbReference type="InterPro" id="IPR050386">
    <property type="entry name" value="Glycosyl_hydrolase_5"/>
</dbReference>
<dbReference type="GO" id="GO:0046557">
    <property type="term" value="F:glucan endo-1,6-beta-glucosidase activity"/>
    <property type="evidence" value="ECO:0007669"/>
    <property type="project" value="TreeGrafter"/>
</dbReference>
<dbReference type="PANTHER" id="PTHR31297:SF43">
    <property type="entry name" value="GLUCAN 1,3-BETA-GLUCOSIDASE 3"/>
    <property type="match status" value="1"/>
</dbReference>
<dbReference type="InParanoid" id="A0A132B6F6"/>
<accession>A0A132B6F6</accession>
<dbReference type="PANTHER" id="PTHR31297">
    <property type="entry name" value="GLUCAN ENDO-1,6-BETA-GLUCOSIDASE B"/>
    <property type="match status" value="1"/>
</dbReference>
<dbReference type="GO" id="GO:0005576">
    <property type="term" value="C:extracellular region"/>
    <property type="evidence" value="ECO:0007669"/>
    <property type="project" value="TreeGrafter"/>
</dbReference>
<dbReference type="AlphaFoldDB" id="A0A132B6F6"/>
<feature type="compositionally biased region" description="Polar residues" evidence="6">
    <location>
        <begin position="8"/>
        <end position="30"/>
    </location>
</feature>
<dbReference type="Gene3D" id="3.20.20.80">
    <property type="entry name" value="Glycosidases"/>
    <property type="match status" value="1"/>
</dbReference>
<keyword evidence="3 5" id="KW-0326">Glycosidase</keyword>
<feature type="domain" description="Glycoside hydrolase family 5" evidence="7">
    <location>
        <begin position="92"/>
        <end position="349"/>
    </location>
</feature>
<evidence type="ECO:0000313" key="9">
    <source>
        <dbReference type="Proteomes" id="UP000070700"/>
    </source>
</evidence>
<dbReference type="EMBL" id="KQ947437">
    <property type="protein sequence ID" value="KUJ07921.1"/>
    <property type="molecule type" value="Genomic_DNA"/>
</dbReference>
<keyword evidence="2 5" id="KW-0378">Hydrolase</keyword>
<dbReference type="GO" id="GO:0009986">
    <property type="term" value="C:cell surface"/>
    <property type="evidence" value="ECO:0007669"/>
    <property type="project" value="TreeGrafter"/>
</dbReference>